<reference evidence="1 2" key="1">
    <citation type="journal article" date="2020" name="Cell">
        <title>Large-Scale Comparative Analyses of Tick Genomes Elucidate Their Genetic Diversity and Vector Capacities.</title>
        <authorList>
            <consortium name="Tick Genome and Microbiome Consortium (TIGMIC)"/>
            <person name="Jia N."/>
            <person name="Wang J."/>
            <person name="Shi W."/>
            <person name="Du L."/>
            <person name="Sun Y."/>
            <person name="Zhan W."/>
            <person name="Jiang J.F."/>
            <person name="Wang Q."/>
            <person name="Zhang B."/>
            <person name="Ji P."/>
            <person name="Bell-Sakyi L."/>
            <person name="Cui X.M."/>
            <person name="Yuan T.T."/>
            <person name="Jiang B.G."/>
            <person name="Yang W.F."/>
            <person name="Lam T.T."/>
            <person name="Chang Q.C."/>
            <person name="Ding S.J."/>
            <person name="Wang X.J."/>
            <person name="Zhu J.G."/>
            <person name="Ruan X.D."/>
            <person name="Zhao L."/>
            <person name="Wei J.T."/>
            <person name="Ye R.Z."/>
            <person name="Que T.C."/>
            <person name="Du C.H."/>
            <person name="Zhou Y.H."/>
            <person name="Cheng J.X."/>
            <person name="Dai P.F."/>
            <person name="Guo W.B."/>
            <person name="Han X.H."/>
            <person name="Huang E.J."/>
            <person name="Li L.F."/>
            <person name="Wei W."/>
            <person name="Gao Y.C."/>
            <person name="Liu J.Z."/>
            <person name="Shao H.Z."/>
            <person name="Wang X."/>
            <person name="Wang C.C."/>
            <person name="Yang T.C."/>
            <person name="Huo Q.B."/>
            <person name="Li W."/>
            <person name="Chen H.Y."/>
            <person name="Chen S.E."/>
            <person name="Zhou L.G."/>
            <person name="Ni X.B."/>
            <person name="Tian J.H."/>
            <person name="Sheng Y."/>
            <person name="Liu T."/>
            <person name="Pan Y.S."/>
            <person name="Xia L.Y."/>
            <person name="Li J."/>
            <person name="Zhao F."/>
            <person name="Cao W.C."/>
        </authorList>
    </citation>
    <scope>NUCLEOTIDE SEQUENCE [LARGE SCALE GENOMIC DNA]</scope>
    <source>
        <strain evidence="1">Iper-2018</strain>
    </source>
</reference>
<dbReference type="Proteomes" id="UP000805193">
    <property type="component" value="Unassembled WGS sequence"/>
</dbReference>
<proteinExistence type="predicted"/>
<evidence type="ECO:0000313" key="2">
    <source>
        <dbReference type="Proteomes" id="UP000805193"/>
    </source>
</evidence>
<protein>
    <submittedName>
        <fullName evidence="1">Uncharacterized protein</fullName>
    </submittedName>
</protein>
<organism evidence="1 2">
    <name type="scientific">Ixodes persulcatus</name>
    <name type="common">Taiga tick</name>
    <dbReference type="NCBI Taxonomy" id="34615"/>
    <lineage>
        <taxon>Eukaryota</taxon>
        <taxon>Metazoa</taxon>
        <taxon>Ecdysozoa</taxon>
        <taxon>Arthropoda</taxon>
        <taxon>Chelicerata</taxon>
        <taxon>Arachnida</taxon>
        <taxon>Acari</taxon>
        <taxon>Parasitiformes</taxon>
        <taxon>Ixodida</taxon>
        <taxon>Ixodoidea</taxon>
        <taxon>Ixodidae</taxon>
        <taxon>Ixodinae</taxon>
        <taxon>Ixodes</taxon>
    </lineage>
</organism>
<accession>A0AC60P0I2</accession>
<name>A0AC60P0I2_IXOPE</name>
<comment type="caution">
    <text evidence="1">The sequence shown here is derived from an EMBL/GenBank/DDBJ whole genome shotgun (WGS) entry which is preliminary data.</text>
</comment>
<gene>
    <name evidence="1" type="ORF">HPB47_010051</name>
</gene>
<sequence>AGGCPHPRAGPADPAGGRRVWEGLPHPQHVRLRGSPQGAPDTGPGERGGDLHCHTGTPDRLPGSGQDQPAPLHLPGVGRGRPDARHGLRAADPQDRRADTARPSDADVERHVAKGGALPGRGLPQGVCADQHRGPAAVRQPPHPADHRRLPGVGERTPSEPIDPSISRPVDIVRDFLLLPHCRQCESVWRLSLFYRLLCHILGRLSITPEFRSGKSPILVATDVAARGLDVDDIKFVINYDYPNCSEDYVHRIGRTARSNKTGTAYTFFTPHNSKQANELISVLKEANQVVNPKLYEMHEMSRGYGGRGGRNRWRTPGGGGGRGGRGDDSYDDRRRNDRYNDSNSTNAYGDYMNQSSGELPNSNYGYGISTTSQVSSTTPSTPAVAMTAMSMGGMGGGMPMTHMAPMGHMAAASMAHMMPMMQMPNGQQGYCSRRLRRLRKSLHFAQGSKHRYQGKEVTDEQLSGGESRFLLLLVVQCERAWAHAMQLRQEANTEPRKRFHLFARLKKAVKHAQGLAALCTASPRCDARCKLEAQAYSAHLCGTLYTEQQQWKEAMECLHQAQTIYEKLSQALGESQRLLYQQRVEELAPSLRYCAYNIGDQSAISDLKRMRLQGNVGMATELDHLIAQTREKQASSLSEVSWLGRVVPVRQEKVRLFLLAHQEAPKELAQAPDTEAKIAVHERLLMDCKDSLQLLREELRAEGGAGAKGPVSSLQLLHSYLCYLRQRTTVERNLLLIRQVQEGATKCKPQDLVRPYEIIVQNLSEMLQLPGVEEGSEFAERVQAELLLYKAHRVHHIGQALAAVGRYPETMALYRRGLAYVQQALAYEHNLDKDAVASLKELAGLLEGQEYSIHAQSILGSTAETPAAEDKDTKLLVDRLDTYLEDKSLGTSKPRLASFPPAFEPIACKPLFFDLALNHMEFPSLEDVADTKKNQGLTGLVKGWLGGWNK</sequence>
<feature type="non-terminal residue" evidence="1">
    <location>
        <position position="1"/>
    </location>
</feature>
<keyword evidence="2" id="KW-1185">Reference proteome</keyword>
<dbReference type="EMBL" id="JABSTQ010011320">
    <property type="protein sequence ID" value="KAG0412817.1"/>
    <property type="molecule type" value="Genomic_DNA"/>
</dbReference>
<evidence type="ECO:0000313" key="1">
    <source>
        <dbReference type="EMBL" id="KAG0412817.1"/>
    </source>
</evidence>